<dbReference type="Gene3D" id="3.20.20.450">
    <property type="entry name" value="EAL domain"/>
    <property type="match status" value="1"/>
</dbReference>
<keyword evidence="2" id="KW-0378">Hydrolase</keyword>
<evidence type="ECO:0000259" key="1">
    <source>
        <dbReference type="PROSITE" id="PS50883"/>
    </source>
</evidence>
<dbReference type="EC" id="3.1.4.52" evidence="2"/>
<evidence type="ECO:0000313" key="2">
    <source>
        <dbReference type="EMBL" id="OIQ70922.1"/>
    </source>
</evidence>
<dbReference type="PANTHER" id="PTHR33121">
    <property type="entry name" value="CYCLIC DI-GMP PHOSPHODIESTERASE PDEF"/>
    <property type="match status" value="1"/>
</dbReference>
<dbReference type="SMART" id="SM00052">
    <property type="entry name" value="EAL"/>
    <property type="match status" value="1"/>
</dbReference>
<dbReference type="InterPro" id="IPR050706">
    <property type="entry name" value="Cyclic-di-GMP_PDE-like"/>
</dbReference>
<dbReference type="AlphaFoldDB" id="A0A1J5PIA1"/>
<dbReference type="InterPro" id="IPR035919">
    <property type="entry name" value="EAL_sf"/>
</dbReference>
<name>A0A1J5PIA1_9ZZZZ</name>
<organism evidence="2">
    <name type="scientific">mine drainage metagenome</name>
    <dbReference type="NCBI Taxonomy" id="410659"/>
    <lineage>
        <taxon>unclassified sequences</taxon>
        <taxon>metagenomes</taxon>
        <taxon>ecological metagenomes</taxon>
    </lineage>
</organism>
<dbReference type="Pfam" id="PF00563">
    <property type="entry name" value="EAL"/>
    <property type="match status" value="1"/>
</dbReference>
<proteinExistence type="predicted"/>
<comment type="caution">
    <text evidence="2">The sequence shown here is derived from an EMBL/GenBank/DDBJ whole genome shotgun (WGS) entry which is preliminary data.</text>
</comment>
<gene>
    <name evidence="2" type="primary">dosP_16</name>
    <name evidence="2" type="ORF">GALL_474640</name>
</gene>
<feature type="domain" description="EAL" evidence="1">
    <location>
        <begin position="1"/>
        <end position="202"/>
    </location>
</feature>
<dbReference type="PANTHER" id="PTHR33121:SF70">
    <property type="entry name" value="SIGNALING PROTEIN YKOW"/>
    <property type="match status" value="1"/>
</dbReference>
<accession>A0A1J5PIA1</accession>
<dbReference type="PROSITE" id="PS50883">
    <property type="entry name" value="EAL"/>
    <property type="match status" value="1"/>
</dbReference>
<reference evidence="2" key="1">
    <citation type="submission" date="2016-10" db="EMBL/GenBank/DDBJ databases">
        <title>Sequence of Gallionella enrichment culture.</title>
        <authorList>
            <person name="Poehlein A."/>
            <person name="Muehling M."/>
            <person name="Daniel R."/>
        </authorList>
    </citation>
    <scope>NUCLEOTIDE SEQUENCE</scope>
</reference>
<dbReference type="InterPro" id="IPR001633">
    <property type="entry name" value="EAL_dom"/>
</dbReference>
<dbReference type="CDD" id="cd01948">
    <property type="entry name" value="EAL"/>
    <property type="match status" value="1"/>
</dbReference>
<dbReference type="EMBL" id="MLJW01003963">
    <property type="protein sequence ID" value="OIQ70922.1"/>
    <property type="molecule type" value="Genomic_DNA"/>
</dbReference>
<protein>
    <submittedName>
        <fullName evidence="2">Oxygen sensor protein DosP</fullName>
        <ecNumber evidence="2">3.1.4.52</ecNumber>
    </submittedName>
</protein>
<dbReference type="GO" id="GO:0071111">
    <property type="term" value="F:cyclic-guanylate-specific phosphodiesterase activity"/>
    <property type="evidence" value="ECO:0007669"/>
    <property type="project" value="UniProtKB-EC"/>
</dbReference>
<dbReference type="SUPFAM" id="SSF141868">
    <property type="entry name" value="EAL domain-like"/>
    <property type="match status" value="1"/>
</dbReference>
<sequence>MLLNAEVFIDVAAQIGLEPRIDADITAQAMAEFSARATADAKPHKLFLNCSAGFLVQPQNIGQLAQQHRAWARGGSGSGAAQTPWVIEITERHLDVPPAQLLTALQPLLDVGFELALDDFGGDRSAFSYLLGLPLHYLKLDKKLVQEAARSPRAERVLSQMQGMAGDLGMLAIAEGISCPEEFDCMRSMGIAWGQGHLWGVQ</sequence>